<comment type="caution">
    <text evidence="1">The sequence shown here is derived from an EMBL/GenBank/DDBJ whole genome shotgun (WGS) entry which is preliminary data.</text>
</comment>
<organism evidence="1 2">
    <name type="scientific">Paramuricea clavata</name>
    <name type="common">Red gorgonian</name>
    <name type="synonym">Violescent sea-whip</name>
    <dbReference type="NCBI Taxonomy" id="317549"/>
    <lineage>
        <taxon>Eukaryota</taxon>
        <taxon>Metazoa</taxon>
        <taxon>Cnidaria</taxon>
        <taxon>Anthozoa</taxon>
        <taxon>Octocorallia</taxon>
        <taxon>Malacalcyonacea</taxon>
        <taxon>Plexauridae</taxon>
        <taxon>Paramuricea</taxon>
    </lineage>
</organism>
<accession>A0A7D9IIP1</accession>
<dbReference type="PANTHER" id="PTHR33568">
    <property type="entry name" value="DNA POLYMERASE"/>
    <property type="match status" value="1"/>
</dbReference>
<dbReference type="EMBL" id="CACRXK020005671">
    <property type="protein sequence ID" value="CAB4007002.1"/>
    <property type="molecule type" value="Genomic_DNA"/>
</dbReference>
<gene>
    <name evidence="1" type="ORF">PACLA_8A063235</name>
</gene>
<dbReference type="AlphaFoldDB" id="A0A7D9IIP1"/>
<protein>
    <submittedName>
        <fullName evidence="1">Uncharacterized protein</fullName>
    </submittedName>
</protein>
<evidence type="ECO:0000313" key="1">
    <source>
        <dbReference type="EMBL" id="CAB4007002.1"/>
    </source>
</evidence>
<dbReference type="Proteomes" id="UP001152795">
    <property type="component" value="Unassembled WGS sequence"/>
</dbReference>
<dbReference type="InterPro" id="IPR043502">
    <property type="entry name" value="DNA/RNA_pol_sf"/>
</dbReference>
<keyword evidence="2" id="KW-1185">Reference proteome</keyword>
<dbReference type="OrthoDB" id="10053808at2759"/>
<dbReference type="SUPFAM" id="SSF56672">
    <property type="entry name" value="DNA/RNA polymerases"/>
    <property type="match status" value="1"/>
</dbReference>
<sequence length="172" mass="19684">MTRTVVGHPRIITENFEDISTYFGLIKCTVLPPRGLFHPILPCRTQGKLMFPLCKSCADACDQTPYTHSDHERAIQGTWCSVELEKAQEKDYQILQVHEVWDFPESSDGLHVQKYVNTFLKIKQESSGYPKNCTTEEQRQQYVDEYLAVEGIQLDRSKIGHNPGTRAYPSSC</sequence>
<proteinExistence type="predicted"/>
<reference evidence="1" key="1">
    <citation type="submission" date="2020-04" db="EMBL/GenBank/DDBJ databases">
        <authorList>
            <person name="Alioto T."/>
            <person name="Alioto T."/>
            <person name="Gomez Garrido J."/>
        </authorList>
    </citation>
    <scope>NUCLEOTIDE SEQUENCE</scope>
    <source>
        <strain evidence="1">A484AB</strain>
    </source>
</reference>
<name>A0A7D9IIP1_PARCT</name>
<evidence type="ECO:0000313" key="2">
    <source>
        <dbReference type="Proteomes" id="UP001152795"/>
    </source>
</evidence>
<dbReference type="PANTHER" id="PTHR33568:SF3">
    <property type="entry name" value="DNA-DIRECTED DNA POLYMERASE"/>
    <property type="match status" value="1"/>
</dbReference>